<organism evidence="2 3">
    <name type="scientific">Paraburkholderia franconis</name>
    <dbReference type="NCBI Taxonomy" id="2654983"/>
    <lineage>
        <taxon>Bacteria</taxon>
        <taxon>Pseudomonadati</taxon>
        <taxon>Pseudomonadota</taxon>
        <taxon>Betaproteobacteria</taxon>
        <taxon>Burkholderiales</taxon>
        <taxon>Burkholderiaceae</taxon>
        <taxon>Paraburkholderia</taxon>
    </lineage>
</organism>
<evidence type="ECO:0000256" key="1">
    <source>
        <dbReference type="SAM" id="MobiDB-lite"/>
    </source>
</evidence>
<evidence type="ECO:0000313" key="2">
    <source>
        <dbReference type="EMBL" id="MPW23693.1"/>
    </source>
</evidence>
<reference evidence="2 3" key="1">
    <citation type="submission" date="2019-10" db="EMBL/GenBank/DDBJ databases">
        <title>Paraburkholderia sp. isolated from nodules of Mimosa pudica from Brazilian Atlantic Forest soils.</title>
        <authorList>
            <person name="Paulitsch F."/>
            <person name="Hungria M."/>
            <person name="Dall'Agnol R."/>
        </authorList>
    </citation>
    <scope>NUCLEOTIDE SEQUENCE [LARGE SCALE GENOMIC DNA]</scope>
    <source>
        <strain evidence="2 3">CNPSo 3157</strain>
    </source>
</reference>
<protein>
    <submittedName>
        <fullName evidence="2">Uncharacterized protein</fullName>
    </submittedName>
</protein>
<comment type="caution">
    <text evidence="2">The sequence shown here is derived from an EMBL/GenBank/DDBJ whole genome shotgun (WGS) entry which is preliminary data.</text>
</comment>
<dbReference type="Proteomes" id="UP000484381">
    <property type="component" value="Unassembled WGS sequence"/>
</dbReference>
<sequence>MTNAQRQAAFRTRHKAAGKPVTVTKKEHDELVLECERLREELAQACRAVAKHRRREVGDGVLRAASAVLVQPVPDTTELDEKRLAVTLGVREYFSLDRLAVHHGLTKRAVIERLLWWADDSIVRSFGDDDAAFNRYLNRVTKNLE</sequence>
<dbReference type="EMBL" id="WHNP01000130">
    <property type="protein sequence ID" value="MPW23693.1"/>
    <property type="molecule type" value="Genomic_DNA"/>
</dbReference>
<evidence type="ECO:0000313" key="3">
    <source>
        <dbReference type="Proteomes" id="UP000484381"/>
    </source>
</evidence>
<feature type="region of interest" description="Disordered" evidence="1">
    <location>
        <begin position="1"/>
        <end position="22"/>
    </location>
</feature>
<keyword evidence="3" id="KW-1185">Reference proteome</keyword>
<gene>
    <name evidence="2" type="ORF">GCT13_45105</name>
</gene>
<dbReference type="AlphaFoldDB" id="A0A7X1NLJ4"/>
<name>A0A7X1NLJ4_9BURK</name>
<proteinExistence type="predicted"/>
<accession>A0A7X1NLJ4</accession>